<dbReference type="Pfam" id="PF06965">
    <property type="entry name" value="Na_H_antiport_1"/>
    <property type="match status" value="1"/>
</dbReference>
<keyword evidence="4 7" id="KW-0812">Transmembrane</keyword>
<keyword evidence="7" id="KW-0813">Transport</keyword>
<keyword evidence="7" id="KW-0050">Antiport</keyword>
<dbReference type="Proteomes" id="UP000509414">
    <property type="component" value="Chromosome"/>
</dbReference>
<dbReference type="PANTHER" id="PTHR30341">
    <property type="entry name" value="SODIUM ION/PROTON ANTIPORTER NHAA-RELATED"/>
    <property type="match status" value="1"/>
</dbReference>
<keyword evidence="7" id="KW-0739">Sodium transport</keyword>
<gene>
    <name evidence="8" type="primary">nhaA1</name>
    <name evidence="7" type="synonym">nhaA</name>
    <name evidence="8" type="ORF">CINF_0280</name>
</gene>
<keyword evidence="2 7" id="KW-1003">Cell membrane</keyword>
<protein>
    <recommendedName>
        <fullName evidence="7">Na(+)/H(+) antiporter NhaA</fullName>
    </recommendedName>
    <alternativeName>
        <fullName evidence="7">Sodium/proton antiporter NhaA</fullName>
    </alternativeName>
</protein>
<name>A0A7H9CF76_9BACT</name>
<dbReference type="InterPro" id="IPR004670">
    <property type="entry name" value="NhaA"/>
</dbReference>
<feature type="transmembrane region" description="Helical" evidence="7">
    <location>
        <begin position="120"/>
        <end position="141"/>
    </location>
</feature>
<keyword evidence="9" id="KW-1185">Reference proteome</keyword>
<dbReference type="KEGG" id="cinf:CINF_0280"/>
<dbReference type="GO" id="GO:0015385">
    <property type="term" value="F:sodium:proton antiporter activity"/>
    <property type="evidence" value="ECO:0007669"/>
    <property type="project" value="UniProtKB-UniRule"/>
</dbReference>
<feature type="transmembrane region" description="Helical" evidence="7">
    <location>
        <begin position="287"/>
        <end position="308"/>
    </location>
</feature>
<accession>A0A7H9CF76</accession>
<feature type="transmembrane region" description="Helical" evidence="7">
    <location>
        <begin position="93"/>
        <end position="114"/>
    </location>
</feature>
<keyword evidence="5 7" id="KW-1133">Transmembrane helix</keyword>
<evidence type="ECO:0000256" key="6">
    <source>
        <dbReference type="ARBA" id="ARBA00023136"/>
    </source>
</evidence>
<dbReference type="NCBIfam" id="NF007112">
    <property type="entry name" value="PRK09561.1"/>
    <property type="match status" value="1"/>
</dbReference>
<evidence type="ECO:0000256" key="4">
    <source>
        <dbReference type="ARBA" id="ARBA00022692"/>
    </source>
</evidence>
<dbReference type="Gene3D" id="1.20.1530.10">
    <property type="entry name" value="Na+/H+ antiporter like domain"/>
    <property type="match status" value="1"/>
</dbReference>
<dbReference type="NCBIfam" id="TIGR00773">
    <property type="entry name" value="NhaA"/>
    <property type="match status" value="1"/>
</dbReference>
<evidence type="ECO:0000256" key="2">
    <source>
        <dbReference type="ARBA" id="ARBA00022475"/>
    </source>
</evidence>
<feature type="transmembrane region" description="Helical" evidence="7">
    <location>
        <begin position="179"/>
        <end position="196"/>
    </location>
</feature>
<evidence type="ECO:0000313" key="8">
    <source>
        <dbReference type="EMBL" id="QLI04827.1"/>
    </source>
</evidence>
<feature type="transmembrane region" description="Helical" evidence="7">
    <location>
        <begin position="58"/>
        <end position="78"/>
    </location>
</feature>
<feature type="transmembrane region" description="Helical" evidence="7">
    <location>
        <begin position="12"/>
        <end position="38"/>
    </location>
</feature>
<feature type="transmembrane region" description="Helical" evidence="7">
    <location>
        <begin position="254"/>
        <end position="275"/>
    </location>
</feature>
<feature type="transmembrane region" description="Helical" evidence="7">
    <location>
        <begin position="328"/>
        <end position="350"/>
    </location>
</feature>
<feature type="transmembrane region" description="Helical" evidence="7">
    <location>
        <begin position="208"/>
        <end position="234"/>
    </location>
</feature>
<dbReference type="AlphaFoldDB" id="A0A7H9CF76"/>
<sequence length="398" mass="43504">MQALTKLLHHEAAGGVILLIATALALIFQNGILSHFYNEILHSQFIIGFRGHDLAKPLITWVNDGLMAIFFFVVGLELKKEVREGELSRPSQIALPAVGALGGVITPALIFWAFNHSNEFALRGWAIPTATDIAFAVGIMALLGSRIPSGLKIFLLTLAVVDDLCAIIIIALFYTEHLYTASMMLAAACLGVLWVFNKLRVGKKSVYMLFTFLLWLSVLNSGVHATIAGVLAAFCIPTVDKDGNRMLDELHEDLHGITTFFILPVFAFVNAGVGLRGVELSQLVNSVGMGIFFGLFVGKQVGVFIFTFVFIKILKLGKLPSGATWGKLYGVCILAGIGFTMSLFVNSLAYHESKEFFYADKIGILLASLASGVVGYFYLFFYDKIFKSKLAKNPKDNE</sequence>
<evidence type="ECO:0000256" key="7">
    <source>
        <dbReference type="HAMAP-Rule" id="MF_01844"/>
    </source>
</evidence>
<dbReference type="InterPro" id="IPR023171">
    <property type="entry name" value="Na/H_antiporter_dom_sf"/>
</dbReference>
<comment type="catalytic activity">
    <reaction evidence="7">
        <text>Na(+)(in) + 2 H(+)(out) = Na(+)(out) + 2 H(+)(in)</text>
        <dbReference type="Rhea" id="RHEA:29251"/>
        <dbReference type="ChEBI" id="CHEBI:15378"/>
        <dbReference type="ChEBI" id="CHEBI:29101"/>
    </reaction>
</comment>
<keyword evidence="3" id="KW-0997">Cell inner membrane</keyword>
<comment type="subcellular location">
    <subcellularLocation>
        <location evidence="1">Cell inner membrane</location>
        <topology evidence="1">Multi-pass membrane protein</topology>
    </subcellularLocation>
    <subcellularLocation>
        <location evidence="7">Cell membrane</location>
        <topology evidence="7">Multi-pass membrane protein</topology>
    </subcellularLocation>
</comment>
<comment type="similarity">
    <text evidence="7">Belongs to the NhaA Na(+)/H(+) (TC 2.A.33) antiporter family.</text>
</comment>
<dbReference type="GO" id="GO:0005886">
    <property type="term" value="C:plasma membrane"/>
    <property type="evidence" value="ECO:0007669"/>
    <property type="project" value="UniProtKB-SubCell"/>
</dbReference>
<proteinExistence type="inferred from homology"/>
<dbReference type="NCBIfam" id="NF007111">
    <property type="entry name" value="PRK09560.1"/>
    <property type="match status" value="1"/>
</dbReference>
<comment type="function">
    <text evidence="7">Na(+)/H(+) antiporter that extrudes sodium in exchange for external protons.</text>
</comment>
<feature type="transmembrane region" description="Helical" evidence="7">
    <location>
        <begin position="362"/>
        <end position="381"/>
    </location>
</feature>
<dbReference type="EMBL" id="CP049075">
    <property type="protein sequence ID" value="QLI04827.1"/>
    <property type="molecule type" value="Genomic_DNA"/>
</dbReference>
<evidence type="ECO:0000256" key="5">
    <source>
        <dbReference type="ARBA" id="ARBA00022989"/>
    </source>
</evidence>
<reference evidence="8 9" key="1">
    <citation type="submission" date="2020-02" db="EMBL/GenBank/DDBJ databases">
        <title>Complete genome sequence of the novel Campylobacter species Candidatus Campylobacter infans.</title>
        <authorList>
            <person name="Duim B."/>
            <person name="Zomer A."/>
            <person name="van der Graaf L."/>
            <person name="Wagenaar J."/>
        </authorList>
    </citation>
    <scope>NUCLEOTIDE SEQUENCE [LARGE SCALE GENOMIC DNA]</scope>
    <source>
        <strain evidence="8 9">19S00001</strain>
    </source>
</reference>
<feature type="transmembrane region" description="Helical" evidence="7">
    <location>
        <begin position="153"/>
        <end position="173"/>
    </location>
</feature>
<dbReference type="RefSeq" id="WP_179975475.1">
    <property type="nucleotide sequence ID" value="NZ_CP049075.1"/>
</dbReference>
<evidence type="ECO:0000313" key="9">
    <source>
        <dbReference type="Proteomes" id="UP000509414"/>
    </source>
</evidence>
<keyword evidence="6 7" id="KW-0472">Membrane</keyword>
<dbReference type="GO" id="GO:0006885">
    <property type="term" value="P:regulation of pH"/>
    <property type="evidence" value="ECO:0007669"/>
    <property type="project" value="UniProtKB-UniRule"/>
</dbReference>
<evidence type="ECO:0000256" key="3">
    <source>
        <dbReference type="ARBA" id="ARBA00022519"/>
    </source>
</evidence>
<dbReference type="HAMAP" id="MF_01844">
    <property type="entry name" value="NhaA"/>
    <property type="match status" value="1"/>
</dbReference>
<keyword evidence="7" id="KW-0406">Ion transport</keyword>
<keyword evidence="7" id="KW-0915">Sodium</keyword>
<organism evidence="8 9">
    <name type="scientific">Candidatus Campylobacter infans</name>
    <dbReference type="NCBI Taxonomy" id="2561898"/>
    <lineage>
        <taxon>Bacteria</taxon>
        <taxon>Pseudomonadati</taxon>
        <taxon>Campylobacterota</taxon>
        <taxon>Epsilonproteobacteria</taxon>
        <taxon>Campylobacterales</taxon>
        <taxon>Campylobacteraceae</taxon>
        <taxon>Campylobacter</taxon>
    </lineage>
</organism>
<evidence type="ECO:0000256" key="1">
    <source>
        <dbReference type="ARBA" id="ARBA00004429"/>
    </source>
</evidence>
<dbReference type="PANTHER" id="PTHR30341:SF0">
    <property type="entry name" value="NA(+)_H(+) ANTIPORTER NHAA"/>
    <property type="match status" value="1"/>
</dbReference>